<keyword evidence="4 9" id="KW-0479">Metal-binding</keyword>
<accession>A0A6G4VMM4</accession>
<dbReference type="EC" id="1.1.1.1" evidence="3"/>
<dbReference type="AlphaFoldDB" id="A0A6G4VMM4"/>
<keyword evidence="6" id="KW-0560">Oxidoreductase</keyword>
<dbReference type="SMART" id="SM00829">
    <property type="entry name" value="PKS_ER"/>
    <property type="match status" value="1"/>
</dbReference>
<comment type="caution">
    <text evidence="11">The sequence shown here is derived from an EMBL/GenBank/DDBJ whole genome shotgun (WGS) entry which is preliminary data.</text>
</comment>
<organism evidence="11 12">
    <name type="scientific">Streptomyces scabichelini</name>
    <dbReference type="NCBI Taxonomy" id="2711217"/>
    <lineage>
        <taxon>Bacteria</taxon>
        <taxon>Bacillati</taxon>
        <taxon>Actinomycetota</taxon>
        <taxon>Actinomycetes</taxon>
        <taxon>Kitasatosporales</taxon>
        <taxon>Streptomycetaceae</taxon>
        <taxon>Streptomyces</taxon>
    </lineage>
</organism>
<dbReference type="GO" id="GO:0008270">
    <property type="term" value="F:zinc ion binding"/>
    <property type="evidence" value="ECO:0007669"/>
    <property type="project" value="InterPro"/>
</dbReference>
<dbReference type="InterPro" id="IPR036291">
    <property type="entry name" value="NAD(P)-bd_dom_sf"/>
</dbReference>
<evidence type="ECO:0000256" key="4">
    <source>
        <dbReference type="ARBA" id="ARBA00022723"/>
    </source>
</evidence>
<dbReference type="Gene3D" id="3.90.180.10">
    <property type="entry name" value="Medium-chain alcohol dehydrogenases, catalytic domain"/>
    <property type="match status" value="1"/>
</dbReference>
<comment type="catalytic activity">
    <reaction evidence="8">
        <text>a primary alcohol + NAD(+) = an aldehyde + NADH + H(+)</text>
        <dbReference type="Rhea" id="RHEA:10736"/>
        <dbReference type="ChEBI" id="CHEBI:15378"/>
        <dbReference type="ChEBI" id="CHEBI:15734"/>
        <dbReference type="ChEBI" id="CHEBI:17478"/>
        <dbReference type="ChEBI" id="CHEBI:57540"/>
        <dbReference type="ChEBI" id="CHEBI:57945"/>
        <dbReference type="EC" id="1.1.1.1"/>
    </reaction>
</comment>
<dbReference type="PANTHER" id="PTHR42940:SF8">
    <property type="entry name" value="VACUOLAR PROTEIN SORTING-ASSOCIATED PROTEIN 11"/>
    <property type="match status" value="1"/>
</dbReference>
<name>A0A6G4VMM4_9ACTN</name>
<dbReference type="EMBL" id="JAAKZY010000342">
    <property type="protein sequence ID" value="NGO15221.1"/>
    <property type="molecule type" value="Genomic_DNA"/>
</dbReference>
<dbReference type="CDD" id="cd05284">
    <property type="entry name" value="arabinose_DH_like"/>
    <property type="match status" value="1"/>
</dbReference>
<reference evidence="11 12" key="1">
    <citation type="submission" date="2020-02" db="EMBL/GenBank/DDBJ databases">
        <title>Whole-genome analyses of novel actinobacteria.</title>
        <authorList>
            <person name="Sahin N."/>
            <person name="Gencbay T."/>
        </authorList>
    </citation>
    <scope>NUCLEOTIDE SEQUENCE [LARGE SCALE GENOMIC DNA]</scope>
    <source>
        <strain evidence="11 12">HC44</strain>
    </source>
</reference>
<dbReference type="InterPro" id="IPR013154">
    <property type="entry name" value="ADH-like_N"/>
</dbReference>
<dbReference type="Proteomes" id="UP000472335">
    <property type="component" value="Unassembled WGS sequence"/>
</dbReference>
<comment type="similarity">
    <text evidence="2 9">Belongs to the zinc-containing alcohol dehydrogenase family.</text>
</comment>
<dbReference type="InterPro" id="IPR013149">
    <property type="entry name" value="ADH-like_C"/>
</dbReference>
<dbReference type="RefSeq" id="WP_165270329.1">
    <property type="nucleotide sequence ID" value="NZ_JAAKZY010000342.1"/>
</dbReference>
<dbReference type="SUPFAM" id="SSF50129">
    <property type="entry name" value="GroES-like"/>
    <property type="match status" value="1"/>
</dbReference>
<evidence type="ECO:0000313" key="12">
    <source>
        <dbReference type="Proteomes" id="UP000472335"/>
    </source>
</evidence>
<comment type="cofactor">
    <cofactor evidence="1 9">
        <name>Zn(2+)</name>
        <dbReference type="ChEBI" id="CHEBI:29105"/>
    </cofactor>
</comment>
<dbReference type="Gene3D" id="3.40.50.720">
    <property type="entry name" value="NAD(P)-binding Rossmann-like Domain"/>
    <property type="match status" value="1"/>
</dbReference>
<sequence length="346" mass="35911">MRALRLTAWGKPPTPIEVEQPVPHGPEVLVRVDAAGLCHSDLHVVDAAQGALPYRLPFTLGHEVAGWAAALGPDAKGVAVGERVVLYGPWGCGACDRCTAGRDNYCDRRDTLAWHGVGLGRDGGMAEYVLVPSARHLVPIGDLPADQAAPLTDAGLTSYHAVAGLRPALQEGTTTAVIGIGGLGHLAVQILRATTATRVLAVDTREDALALADRSGADFGTLVRPDTGRVLKARTGGAGVDAVLDFVGTAQTLELATGILRAGGEVAVVGSGGGHLTVSKPGVLPPGFRLSLPFWGTRPELAEVVALARSGAIHVETERFPLSAAPEAIDRLRRGRMRGRAVLVPD</sequence>
<keyword evidence="12" id="KW-1185">Reference proteome</keyword>
<keyword evidence="5 9" id="KW-0862">Zinc</keyword>
<evidence type="ECO:0000259" key="10">
    <source>
        <dbReference type="SMART" id="SM00829"/>
    </source>
</evidence>
<dbReference type="PANTHER" id="PTHR42940">
    <property type="entry name" value="ALCOHOL DEHYDROGENASE 1-RELATED"/>
    <property type="match status" value="1"/>
</dbReference>
<evidence type="ECO:0000256" key="5">
    <source>
        <dbReference type="ARBA" id="ARBA00022833"/>
    </source>
</evidence>
<evidence type="ECO:0000256" key="9">
    <source>
        <dbReference type="RuleBase" id="RU361277"/>
    </source>
</evidence>
<dbReference type="GO" id="GO:0004022">
    <property type="term" value="F:alcohol dehydrogenase (NAD+) activity"/>
    <property type="evidence" value="ECO:0007669"/>
    <property type="project" value="UniProtKB-EC"/>
</dbReference>
<evidence type="ECO:0000256" key="8">
    <source>
        <dbReference type="ARBA" id="ARBA00049243"/>
    </source>
</evidence>
<dbReference type="SUPFAM" id="SSF51735">
    <property type="entry name" value="NAD(P)-binding Rossmann-fold domains"/>
    <property type="match status" value="1"/>
</dbReference>
<evidence type="ECO:0000256" key="1">
    <source>
        <dbReference type="ARBA" id="ARBA00001947"/>
    </source>
</evidence>
<dbReference type="InterPro" id="IPR002328">
    <property type="entry name" value="ADH_Zn_CS"/>
</dbReference>
<feature type="domain" description="Enoyl reductase (ER)" evidence="10">
    <location>
        <begin position="2"/>
        <end position="343"/>
    </location>
</feature>
<proteinExistence type="inferred from homology"/>
<dbReference type="PROSITE" id="PS00059">
    <property type="entry name" value="ADH_ZINC"/>
    <property type="match status" value="1"/>
</dbReference>
<dbReference type="Pfam" id="PF00107">
    <property type="entry name" value="ADH_zinc_N"/>
    <property type="match status" value="1"/>
</dbReference>
<dbReference type="Pfam" id="PF08240">
    <property type="entry name" value="ADH_N"/>
    <property type="match status" value="1"/>
</dbReference>
<protein>
    <recommendedName>
        <fullName evidence="3">alcohol dehydrogenase</fullName>
        <ecNumber evidence="3">1.1.1.1</ecNumber>
    </recommendedName>
</protein>
<evidence type="ECO:0000256" key="7">
    <source>
        <dbReference type="ARBA" id="ARBA00049164"/>
    </source>
</evidence>
<evidence type="ECO:0000256" key="2">
    <source>
        <dbReference type="ARBA" id="ARBA00008072"/>
    </source>
</evidence>
<dbReference type="InterPro" id="IPR020843">
    <property type="entry name" value="ER"/>
</dbReference>
<evidence type="ECO:0000313" key="11">
    <source>
        <dbReference type="EMBL" id="NGO15221.1"/>
    </source>
</evidence>
<evidence type="ECO:0000256" key="6">
    <source>
        <dbReference type="ARBA" id="ARBA00023002"/>
    </source>
</evidence>
<gene>
    <name evidence="11" type="ORF">G5C60_48480</name>
</gene>
<dbReference type="InterPro" id="IPR011032">
    <property type="entry name" value="GroES-like_sf"/>
</dbReference>
<evidence type="ECO:0000256" key="3">
    <source>
        <dbReference type="ARBA" id="ARBA00013190"/>
    </source>
</evidence>
<comment type="catalytic activity">
    <reaction evidence="7">
        <text>a secondary alcohol + NAD(+) = a ketone + NADH + H(+)</text>
        <dbReference type="Rhea" id="RHEA:10740"/>
        <dbReference type="ChEBI" id="CHEBI:15378"/>
        <dbReference type="ChEBI" id="CHEBI:17087"/>
        <dbReference type="ChEBI" id="CHEBI:35681"/>
        <dbReference type="ChEBI" id="CHEBI:57540"/>
        <dbReference type="ChEBI" id="CHEBI:57945"/>
        <dbReference type="EC" id="1.1.1.1"/>
    </reaction>
</comment>